<dbReference type="SUPFAM" id="SSF117281">
    <property type="entry name" value="Kelch motif"/>
    <property type="match status" value="1"/>
</dbReference>
<dbReference type="Proteomes" id="UP001140094">
    <property type="component" value="Unassembled WGS sequence"/>
</dbReference>
<dbReference type="InterPro" id="IPR010565">
    <property type="entry name" value="Muskelin_N"/>
</dbReference>
<feature type="domain" description="Muskelin N-terminal" evidence="4">
    <location>
        <begin position="24"/>
        <end position="216"/>
    </location>
</feature>
<dbReference type="SUPFAM" id="SSF49785">
    <property type="entry name" value="Galactose-binding domain-like"/>
    <property type="match status" value="1"/>
</dbReference>
<dbReference type="Pfam" id="PF06588">
    <property type="entry name" value="Muskelin_N"/>
    <property type="match status" value="1"/>
</dbReference>
<dbReference type="GO" id="GO:0005737">
    <property type="term" value="C:cytoplasm"/>
    <property type="evidence" value="ECO:0007669"/>
    <property type="project" value="TreeGrafter"/>
</dbReference>
<dbReference type="AlphaFoldDB" id="A0A9W8LPQ3"/>
<keyword evidence="2" id="KW-0677">Repeat</keyword>
<evidence type="ECO:0000313" key="5">
    <source>
        <dbReference type="EMBL" id="KAJ2797132.1"/>
    </source>
</evidence>
<proteinExistence type="predicted"/>
<feature type="region of interest" description="Disordered" evidence="3">
    <location>
        <begin position="816"/>
        <end position="844"/>
    </location>
</feature>
<organism evidence="5 6">
    <name type="scientific">Coemansia guatemalensis</name>
    <dbReference type="NCBI Taxonomy" id="2761395"/>
    <lineage>
        <taxon>Eukaryota</taxon>
        <taxon>Fungi</taxon>
        <taxon>Fungi incertae sedis</taxon>
        <taxon>Zoopagomycota</taxon>
        <taxon>Kickxellomycotina</taxon>
        <taxon>Kickxellomycetes</taxon>
        <taxon>Kickxellales</taxon>
        <taxon>Kickxellaceae</taxon>
        <taxon>Coemansia</taxon>
    </lineage>
</organism>
<gene>
    <name evidence="5" type="ORF">H4R20_005299</name>
</gene>
<accession>A0A9W8LPQ3</accession>
<keyword evidence="6" id="KW-1185">Reference proteome</keyword>
<reference evidence="5" key="1">
    <citation type="submission" date="2022-07" db="EMBL/GenBank/DDBJ databases">
        <title>Phylogenomic reconstructions and comparative analyses of Kickxellomycotina fungi.</title>
        <authorList>
            <person name="Reynolds N.K."/>
            <person name="Stajich J.E."/>
            <person name="Barry K."/>
            <person name="Grigoriev I.V."/>
            <person name="Crous P."/>
            <person name="Smith M.E."/>
        </authorList>
    </citation>
    <scope>NUCLEOTIDE SEQUENCE</scope>
    <source>
        <strain evidence="5">NRRL 1565</strain>
    </source>
</reference>
<dbReference type="EMBL" id="JANBUO010001706">
    <property type="protein sequence ID" value="KAJ2797132.1"/>
    <property type="molecule type" value="Genomic_DNA"/>
</dbReference>
<dbReference type="OrthoDB" id="10052615at2759"/>
<evidence type="ECO:0000313" key="6">
    <source>
        <dbReference type="Proteomes" id="UP001140094"/>
    </source>
</evidence>
<dbReference type="Gene3D" id="2.60.120.260">
    <property type="entry name" value="Galactose-binding domain-like"/>
    <property type="match status" value="1"/>
</dbReference>
<feature type="non-terminal residue" evidence="5">
    <location>
        <position position="844"/>
    </location>
</feature>
<dbReference type="InterPro" id="IPR052456">
    <property type="entry name" value="CTLH_complex_component"/>
</dbReference>
<dbReference type="Pfam" id="PF24681">
    <property type="entry name" value="Kelch_KLHDC2_KLHL20_DRC7"/>
    <property type="match status" value="1"/>
</dbReference>
<feature type="region of interest" description="Disordered" evidence="3">
    <location>
        <begin position="637"/>
        <end position="676"/>
    </location>
</feature>
<protein>
    <recommendedName>
        <fullName evidence="4">Muskelin N-terminal domain-containing protein</fullName>
    </recommendedName>
</protein>
<evidence type="ECO:0000259" key="4">
    <source>
        <dbReference type="Pfam" id="PF06588"/>
    </source>
</evidence>
<name>A0A9W8LPQ3_9FUNG</name>
<dbReference type="PANTHER" id="PTHR15526">
    <property type="entry name" value="MUSKELIN"/>
    <property type="match status" value="1"/>
</dbReference>
<dbReference type="InterPro" id="IPR015915">
    <property type="entry name" value="Kelch-typ_b-propeller"/>
</dbReference>
<dbReference type="Gene3D" id="2.120.10.80">
    <property type="entry name" value="Kelch-type beta propeller"/>
    <property type="match status" value="1"/>
</dbReference>
<comment type="caution">
    <text evidence="5">The sequence shown here is derived from an EMBL/GenBank/DDBJ whole genome shotgun (WGS) entry which is preliminary data.</text>
</comment>
<dbReference type="InterPro" id="IPR008979">
    <property type="entry name" value="Galactose-bd-like_sf"/>
</dbReference>
<evidence type="ECO:0000256" key="3">
    <source>
        <dbReference type="SAM" id="MobiDB-lite"/>
    </source>
</evidence>
<evidence type="ECO:0000256" key="1">
    <source>
        <dbReference type="ARBA" id="ARBA00022441"/>
    </source>
</evidence>
<keyword evidence="1" id="KW-0880">Kelch repeat</keyword>
<dbReference type="PANTHER" id="PTHR15526:SF5">
    <property type="entry name" value="MUSKELIN"/>
    <property type="match status" value="1"/>
</dbReference>
<evidence type="ECO:0000256" key="2">
    <source>
        <dbReference type="ARBA" id="ARBA00022737"/>
    </source>
</evidence>
<sequence>MSASVDKDDTAMQIDCAQELRTEYDILPYEIHSWSNYSANFLPHNILTDRPHDQASRWSTNANNHRQFITLRLERPALIRLIKFGKFYKTHVCNLKEFKIFGGMTEDNMIELLYSGLRNDSEAETISLRQKLHGHYIPCQYIKIQPLLAYDQKFNFSIWHVELRGTMDLQIMHRITNDFMRFKEQEVVRACLKFFRDRNYSDAFGALSQQSTTCLEAPILSEIRSALVEEGDYDRVEKLLYQAEHSGMFLRYSARIPYASVWKPVGSTAYVMPPPRGGHQMCVDEDSRVAYLFGGWDGTSNLDDLWMFNLDTHKWNCISMNTRDQGGPGPRSCHSMCFDSVHKCIYIMGKYIDHEFRGSSSLDNDLYCYDTINNEWVVLSENTEVMNGPKLVFNTQMVFDPRYCRIYIYGGKVVLPDAGDSTMVYSGLYCFDLRKHRWTKLKPDFHMLDQEQHVRGRYFHSLLIDPDLQRLYIISSKRDVTVPSNLIVYDIATDTFFEKMTDLNAADTPNQPMTQERFLSEQQRLNPTYLTVNNQSARVHPDFGDHHPLHVHLLQDGRTIKATLDTKRQEIYVLASVQNDTHTMPSGSLIQSMMSARSFGGPALGYHDQGGVSTPYIGSMYTQSFGAGFFPCSNMVGSGSHRESEQSAPSRSGSALGRNDQGLDGSRSAGGTQRQYQRQHENILMVVLCYHIPTETWTEVHNSARSLAQFGSASNSGTATLSDDRMASQIADEDFPIRRPSLPPPRFAQDWVFDSTTRKHIMFGGNPNRPSDKSARFNDTWELEFTRPDSRDILRRALCVLRQRRLLDMCVGAEPPASCSAMSPKMQVSVDSHPADDYGESAIP</sequence>